<dbReference type="InterPro" id="IPR018673">
    <property type="entry name" value="DUF2141"/>
</dbReference>
<accession>A0A2N4TST2</accession>
<feature type="chain" id="PRO_5014872205" description="DUF2141 domain-containing protein" evidence="1">
    <location>
        <begin position="26"/>
        <end position="146"/>
    </location>
</feature>
<dbReference type="OrthoDB" id="9788332at2"/>
<dbReference type="Proteomes" id="UP000234456">
    <property type="component" value="Unassembled WGS sequence"/>
</dbReference>
<keyword evidence="1" id="KW-0732">Signal</keyword>
<evidence type="ECO:0000313" key="2">
    <source>
        <dbReference type="EMBL" id="PLC42788.1"/>
    </source>
</evidence>
<proteinExistence type="predicted"/>
<dbReference type="EMBL" id="PKQE01000002">
    <property type="protein sequence ID" value="PLC42788.1"/>
    <property type="molecule type" value="Genomic_DNA"/>
</dbReference>
<dbReference type="Pfam" id="PF09912">
    <property type="entry name" value="DUF2141"/>
    <property type="match status" value="1"/>
</dbReference>
<name>A0A2N4TST2_RALPI</name>
<reference evidence="2 3" key="1">
    <citation type="submission" date="2017-12" db="EMBL/GenBank/DDBJ databases">
        <title>Draft genome sequence of Ralstonia pickettii 52.</title>
        <authorList>
            <person name="Zheng B."/>
        </authorList>
    </citation>
    <scope>NUCLEOTIDE SEQUENCE [LARGE SCALE GENOMIC DNA]</scope>
    <source>
        <strain evidence="2 3">52</strain>
    </source>
</reference>
<dbReference type="RefSeq" id="WP_102065842.1">
    <property type="nucleotide sequence ID" value="NZ_PKQE01000002.1"/>
</dbReference>
<protein>
    <recommendedName>
        <fullName evidence="4">DUF2141 domain-containing protein</fullName>
    </recommendedName>
</protein>
<feature type="signal peptide" evidence="1">
    <location>
        <begin position="1"/>
        <end position="25"/>
    </location>
</feature>
<evidence type="ECO:0000313" key="3">
    <source>
        <dbReference type="Proteomes" id="UP000234456"/>
    </source>
</evidence>
<sequence>MTAMFSLPRLALALLATTLAASASAATLTVVVEGAQGRQGAVRAAMFRDTAGWLKPDSAVRADIAALESVSGSNVTFVYPDLPAGRYALSVFHDANNDGKLGTNPAGIPIEPYGFSRDARGRFGPPAFDDAAIDVQGDQRVTIHLH</sequence>
<dbReference type="AlphaFoldDB" id="A0A2N4TST2"/>
<organism evidence="2 3">
    <name type="scientific">Ralstonia pickettii</name>
    <name type="common">Burkholderia pickettii</name>
    <dbReference type="NCBI Taxonomy" id="329"/>
    <lineage>
        <taxon>Bacteria</taxon>
        <taxon>Pseudomonadati</taxon>
        <taxon>Pseudomonadota</taxon>
        <taxon>Betaproteobacteria</taxon>
        <taxon>Burkholderiales</taxon>
        <taxon>Burkholderiaceae</taxon>
        <taxon>Ralstonia</taxon>
    </lineage>
</organism>
<comment type="caution">
    <text evidence="2">The sequence shown here is derived from an EMBL/GenBank/DDBJ whole genome shotgun (WGS) entry which is preliminary data.</text>
</comment>
<evidence type="ECO:0000256" key="1">
    <source>
        <dbReference type="SAM" id="SignalP"/>
    </source>
</evidence>
<gene>
    <name evidence="2" type="ORF">C0Q88_12705</name>
</gene>
<evidence type="ECO:0008006" key="4">
    <source>
        <dbReference type="Google" id="ProtNLM"/>
    </source>
</evidence>